<evidence type="ECO:0000313" key="4">
    <source>
        <dbReference type="Proteomes" id="UP000628448"/>
    </source>
</evidence>
<dbReference type="InterPro" id="IPR036514">
    <property type="entry name" value="SGNH_hydro_sf"/>
</dbReference>
<dbReference type="InterPro" id="IPR013830">
    <property type="entry name" value="SGNH_hydro"/>
</dbReference>
<dbReference type="SUPFAM" id="SSF53474">
    <property type="entry name" value="alpha/beta-Hydrolases"/>
    <property type="match status" value="1"/>
</dbReference>
<evidence type="ECO:0000313" key="3">
    <source>
        <dbReference type="EMBL" id="MBG9374796.1"/>
    </source>
</evidence>
<dbReference type="Pfam" id="PF20434">
    <property type="entry name" value="BD-FAE"/>
    <property type="match status" value="1"/>
</dbReference>
<organism evidence="3 4">
    <name type="scientific">Panacibacter microcysteis</name>
    <dbReference type="NCBI Taxonomy" id="2793269"/>
    <lineage>
        <taxon>Bacteria</taxon>
        <taxon>Pseudomonadati</taxon>
        <taxon>Bacteroidota</taxon>
        <taxon>Chitinophagia</taxon>
        <taxon>Chitinophagales</taxon>
        <taxon>Chitinophagaceae</taxon>
        <taxon>Panacibacter</taxon>
    </lineage>
</organism>
<dbReference type="Proteomes" id="UP000628448">
    <property type="component" value="Unassembled WGS sequence"/>
</dbReference>
<dbReference type="Pfam" id="PF13472">
    <property type="entry name" value="Lipase_GDSL_2"/>
    <property type="match status" value="1"/>
</dbReference>
<proteinExistence type="predicted"/>
<dbReference type="PANTHER" id="PTHR30383:SF5">
    <property type="entry name" value="SGNH HYDROLASE-TYPE ESTERASE DOMAIN-CONTAINING PROTEIN"/>
    <property type="match status" value="1"/>
</dbReference>
<keyword evidence="4" id="KW-1185">Reference proteome</keyword>
<gene>
    <name evidence="3" type="ORF">I5907_01005</name>
</gene>
<evidence type="ECO:0000259" key="2">
    <source>
        <dbReference type="Pfam" id="PF20434"/>
    </source>
</evidence>
<dbReference type="Gene3D" id="3.40.50.1110">
    <property type="entry name" value="SGNH hydrolase"/>
    <property type="match status" value="1"/>
</dbReference>
<dbReference type="InterPro" id="IPR051532">
    <property type="entry name" value="Ester_Hydrolysis_Enzymes"/>
</dbReference>
<dbReference type="Gene3D" id="3.40.50.1820">
    <property type="entry name" value="alpha/beta hydrolase"/>
    <property type="match status" value="1"/>
</dbReference>
<sequence length="518" mass="57583">MSFSAVTLYAQDKVIRLYEGAAPGSESWTWDEAENNNNAWQTTAVYNVSKPTLTVFEPAQRSATGTAVVICPGGAFHALSINSEGFDVARWLANKGVTCFVLKYRLAHSVTTDPVKEMTEKWGKKEFNEENKAVIPLCIADGKAAIAYVRAHAKEYNINPGKIGIAGFSAGGTVATAAAFDYTPENRPDFVAPVYPFFPTEMIGTIPQDAPPMFIVAATDDGLKLAPHSTNLYEKWVAANHSAEIHMYSTGNHGFGMRVQHLPSDTWIDRFGDWLKVNGYLKLQNPPEWMKNFTDAQLDEMRKKDEERQRNDWANLTRYKEENDKVAQMASSKPRIVFMGNSITEGWKNADSSFFAPGKNYLDRGISGQTTPQMILRFRQDVIELKPAVVVILAGINDIAQNTGPITTEQTFGNIVTMAELARANNIKVIISSVLPAYDFPWRPGLSPADKVVKLNGMLKDYSAKHNIVYLDYFTPMKDERNGLKADLTYDGVHPTLAGYKVMEPLAEKAITEAMKRK</sequence>
<dbReference type="InterPro" id="IPR029058">
    <property type="entry name" value="AB_hydrolase_fold"/>
</dbReference>
<dbReference type="SUPFAM" id="SSF52266">
    <property type="entry name" value="SGNH hydrolase"/>
    <property type="match status" value="1"/>
</dbReference>
<dbReference type="PANTHER" id="PTHR30383">
    <property type="entry name" value="THIOESTERASE 1/PROTEASE 1/LYSOPHOSPHOLIPASE L1"/>
    <property type="match status" value="1"/>
</dbReference>
<protein>
    <submittedName>
        <fullName evidence="3">Alpha/beta hydrolase fold domain-containing protein</fullName>
    </submittedName>
</protein>
<accession>A0A931E3B5</accession>
<dbReference type="CDD" id="cd04501">
    <property type="entry name" value="SGNH_hydrolase_like_4"/>
    <property type="match status" value="1"/>
</dbReference>
<keyword evidence="3" id="KW-0378">Hydrolase</keyword>
<reference evidence="3" key="1">
    <citation type="submission" date="2020-11" db="EMBL/GenBank/DDBJ databases">
        <title>Bacterial whole genome sequence for Panacibacter sp. DH6.</title>
        <authorList>
            <person name="Le V."/>
            <person name="Ko S."/>
            <person name="Ahn C.-Y."/>
            <person name="Oh H.-M."/>
        </authorList>
    </citation>
    <scope>NUCLEOTIDE SEQUENCE</scope>
    <source>
        <strain evidence="3">DH6</strain>
    </source>
</reference>
<feature type="domain" description="SGNH hydrolase-type esterase" evidence="1">
    <location>
        <begin position="338"/>
        <end position="502"/>
    </location>
</feature>
<feature type="domain" description="BD-FAE-like" evidence="2">
    <location>
        <begin position="128"/>
        <end position="181"/>
    </location>
</feature>
<name>A0A931E3B5_9BACT</name>
<evidence type="ECO:0000259" key="1">
    <source>
        <dbReference type="Pfam" id="PF13472"/>
    </source>
</evidence>
<dbReference type="EMBL" id="JADWYR010000001">
    <property type="protein sequence ID" value="MBG9374796.1"/>
    <property type="molecule type" value="Genomic_DNA"/>
</dbReference>
<dbReference type="InterPro" id="IPR049492">
    <property type="entry name" value="BD-FAE-like_dom"/>
</dbReference>
<dbReference type="AlphaFoldDB" id="A0A931E3B5"/>
<comment type="caution">
    <text evidence="3">The sequence shown here is derived from an EMBL/GenBank/DDBJ whole genome shotgun (WGS) entry which is preliminary data.</text>
</comment>
<dbReference type="GO" id="GO:0004622">
    <property type="term" value="F:phosphatidylcholine lysophospholipase activity"/>
    <property type="evidence" value="ECO:0007669"/>
    <property type="project" value="TreeGrafter"/>
</dbReference>